<proteinExistence type="predicted"/>
<feature type="non-terminal residue" evidence="2">
    <location>
        <position position="73"/>
    </location>
</feature>
<comment type="caution">
    <text evidence="2">The sequence shown here is derived from an EMBL/GenBank/DDBJ whole genome shotgun (WGS) entry which is preliminary data.</text>
</comment>
<dbReference type="EMBL" id="JAHZIK010003138">
    <property type="protein sequence ID" value="MBW7461647.1"/>
    <property type="molecule type" value="Genomic_DNA"/>
</dbReference>
<dbReference type="Gene3D" id="3.30.390.10">
    <property type="entry name" value="Enolase-like, N-terminal domain"/>
    <property type="match status" value="1"/>
</dbReference>
<dbReference type="Pfam" id="PF02746">
    <property type="entry name" value="MR_MLE_N"/>
    <property type="match status" value="1"/>
</dbReference>
<dbReference type="SUPFAM" id="SSF54826">
    <property type="entry name" value="Enolase N-terminal domain-like"/>
    <property type="match status" value="1"/>
</dbReference>
<feature type="domain" description="Mandelate racemase/muconate lactonizing enzyme N-terminal" evidence="1">
    <location>
        <begin position="4"/>
        <end position="69"/>
    </location>
</feature>
<keyword evidence="3" id="KW-1185">Reference proteome</keyword>
<sequence length="73" mass="7980">MLFIIANPVREEYPMKIVSIESFTTRHLCIVRVKGDDGSEGYGQTAPFHANITALVLHQQVAPAMIGAEIGEP</sequence>
<accession>A0ABS7CL36</accession>
<evidence type="ECO:0000259" key="1">
    <source>
        <dbReference type="Pfam" id="PF02746"/>
    </source>
</evidence>
<dbReference type="InterPro" id="IPR029017">
    <property type="entry name" value="Enolase-like_N"/>
</dbReference>
<dbReference type="Proteomes" id="UP001519887">
    <property type="component" value="Unassembled WGS sequence"/>
</dbReference>
<protein>
    <recommendedName>
        <fullName evidence="1">Mandelate racemase/muconate lactonizing enzyme N-terminal domain-containing protein</fullName>
    </recommendedName>
</protein>
<gene>
    <name evidence="2" type="ORF">K0U00_47090</name>
</gene>
<evidence type="ECO:0000313" key="3">
    <source>
        <dbReference type="Proteomes" id="UP001519887"/>
    </source>
</evidence>
<dbReference type="InterPro" id="IPR013341">
    <property type="entry name" value="Mandelate_racemase_N_dom"/>
</dbReference>
<organism evidence="2 3">
    <name type="scientific">Paenibacillus sepulcri</name>
    <dbReference type="NCBI Taxonomy" id="359917"/>
    <lineage>
        <taxon>Bacteria</taxon>
        <taxon>Bacillati</taxon>
        <taxon>Bacillota</taxon>
        <taxon>Bacilli</taxon>
        <taxon>Bacillales</taxon>
        <taxon>Paenibacillaceae</taxon>
        <taxon>Paenibacillus</taxon>
    </lineage>
</organism>
<name>A0ABS7CL36_9BACL</name>
<reference evidence="2 3" key="1">
    <citation type="submission" date="2021-07" db="EMBL/GenBank/DDBJ databases">
        <title>Paenibacillus radiodurans sp. nov., isolated from the southeastern edge of Tengger Desert.</title>
        <authorList>
            <person name="Zhang G."/>
        </authorList>
    </citation>
    <scope>NUCLEOTIDE SEQUENCE [LARGE SCALE GENOMIC DNA]</scope>
    <source>
        <strain evidence="2 3">CCM 7311</strain>
    </source>
</reference>
<evidence type="ECO:0000313" key="2">
    <source>
        <dbReference type="EMBL" id="MBW7461647.1"/>
    </source>
</evidence>